<feature type="region of interest" description="Disordered" evidence="2">
    <location>
        <begin position="1042"/>
        <end position="1095"/>
    </location>
</feature>
<organism evidence="3 4">
    <name type="scientific">Blastomyces percursus</name>
    <dbReference type="NCBI Taxonomy" id="1658174"/>
    <lineage>
        <taxon>Eukaryota</taxon>
        <taxon>Fungi</taxon>
        <taxon>Dikarya</taxon>
        <taxon>Ascomycota</taxon>
        <taxon>Pezizomycotina</taxon>
        <taxon>Eurotiomycetes</taxon>
        <taxon>Eurotiomycetidae</taxon>
        <taxon>Onygenales</taxon>
        <taxon>Ajellomycetaceae</taxon>
        <taxon>Blastomyces</taxon>
    </lineage>
</organism>
<dbReference type="OrthoDB" id="4201669at2759"/>
<sequence length="1509" mass="168870">MTSNPQGPSVECHRMWEDLSSVNLPSDEAAFSPTSKKILEKCAIPVTPVSLDSTFQITPTLISRPPNSDLQTREFNFHFAKPKLPTPNFISRLKAKPAGSISAPSNTPRAIFNPSGANCPDSNCIESSSSGAPALLKDGVVNSGQVSLTKSPITRDTIETACGSTAGTHRTLKETGQPLEIGDRADSQPETDTFEKNSNLAWRHTQSAQSANEKDPARPTPNTDNCNSPASTRSHSGDPNVTPPRPPAVKTTPQPKLMVNSTVTKHPMSAKSVVKRVAPKQVTLHKAPFASQPSEEDLFYMLIRKLKKRDEMEAEATAMKERMKDEMLALNRTNDDLRSGLRESQIFCKNQQERLKASNSLVERWKAKFSKLRTFVTSVGSDFEALRKEGEILKSTQESLLQEKNQIHGTLKQMSDSTNSLKTRWSQHRATIAGVRQELSTLEKSLLTATTRVTETEKLLSRERNHVATLENYINNHSDRQHRQALKLDEKQSQTITKIESIHKHIESWNSSQSSIRDEMQTGFTSCMLLLTSLSQQQTLKPQDLEKVDCAIRDLSTQLSFSIEALNKKLEVAFDLHTNYGQQTSTQLTGLEAAVKSSTEVVSQLAEARESHGNLKEKLNAADESLQMVSADRDRLKSQEASLQRHIRDLEIEISSLEKNKIGDTQFRDADMSSELQIQLEATSASLTEVTNELKEKQSEIDDLELKLTETIERLGAAESEIAGLTSEKLKIRDEAQKTEHRVREELTRANLAAKDQHRARFEQEQHKLKREKILAEKNAQVVAEELNSVKISLQAAEKCNHELVAEMSQQQSEIDSLKMTASKLDPNISAKLDEVKMLHASTILELQNAQRQLETATKEKERLRQQLSELRMNLETLKEQEPLQETLEVLQYEIAEKDINLLSLKEELSKSEENDKMISRLQQEVADKSTEISILREKLDNQLTSVTSIEEPLKENNDKLIILEQKMEAFGKLSVEFSTLKRDIEQRDNELAELRSRVQESNVIFENAENILKQLGIIGTVESLRDCSKALQSRLKIMAGSLGGRQPKEPIESGPHISIRTSSKRQRTSRTRSMSSSHAECTRPGSSSRERQTTEIVYRTRSTREIISPTLKTPSRGKKASGRLPMTSTSFIRPFYQLQNETTPAIYPGEQMPPVPEFTDLSTLFPSTPMNAKNVGSNQARMAAAENSPPIDQVILPCEVARTQERSALFISDAVNVATCVSRCDKEWEHSRGSIEAEASFETTGNEPAAVARTSNNCRIDSNLEIEDNPCSPPKTSPRTLKRKKIAEDEMQTMKAASQKSPEELLRTGILKDTTKSASSTVETVVETPPHENSGEIPKITVRRPSRKSKYFNPTISPDASITSMGGRCQYTQRRAPPGGFNWAEKVSILLERGAISRQRHYPANHGCLRNQNRKDLCITSLCHLVRALDAVTVDPAKLSWSLPGAALAQNMPGWTYRVWVLEALSPASQLESDAVLTRMSQVIGWSEIGKESRRYVDQEKAEYWWEI</sequence>
<evidence type="ECO:0000313" key="4">
    <source>
        <dbReference type="Proteomes" id="UP000242791"/>
    </source>
</evidence>
<feature type="coiled-coil region" evidence="1">
    <location>
        <begin position="302"/>
        <end position="368"/>
    </location>
</feature>
<feature type="region of interest" description="Disordered" evidence="2">
    <location>
        <begin position="160"/>
        <end position="256"/>
    </location>
</feature>
<comment type="caution">
    <text evidence="3">The sequence shown here is derived from an EMBL/GenBank/DDBJ whole genome shotgun (WGS) entry which is preliminary data.</text>
</comment>
<evidence type="ECO:0000256" key="2">
    <source>
        <dbReference type="SAM" id="MobiDB-lite"/>
    </source>
</evidence>
<feature type="compositionally biased region" description="Polar residues" evidence="2">
    <location>
        <begin position="220"/>
        <end position="239"/>
    </location>
</feature>
<feature type="region of interest" description="Disordered" evidence="2">
    <location>
        <begin position="1317"/>
        <end position="1338"/>
    </location>
</feature>
<keyword evidence="1" id="KW-0175">Coiled coil</keyword>
<keyword evidence="4" id="KW-1185">Reference proteome</keyword>
<dbReference type="EMBL" id="LGTZ01000330">
    <property type="protein sequence ID" value="OJD25716.1"/>
    <property type="molecule type" value="Genomic_DNA"/>
</dbReference>
<accession>A0A1J9RCK3</accession>
<reference evidence="3 4" key="1">
    <citation type="submission" date="2015-08" db="EMBL/GenBank/DDBJ databases">
        <title>Emmonsia species relationships and genome sequence.</title>
        <authorList>
            <person name="Cuomo C.A."/>
            <person name="Schwartz I.S."/>
            <person name="Kenyon C."/>
            <person name="De Hoog G.S."/>
            <person name="Govender N.P."/>
            <person name="Botha A."/>
            <person name="Moreno L."/>
            <person name="De Vries M."/>
            <person name="Munoz J.F."/>
            <person name="Stielow J.B."/>
        </authorList>
    </citation>
    <scope>NUCLEOTIDE SEQUENCE [LARGE SCALE GENOMIC DNA]</scope>
    <source>
        <strain evidence="3 4">EI222</strain>
    </source>
</reference>
<protein>
    <submittedName>
        <fullName evidence="3">Uncharacterized protein</fullName>
    </submittedName>
</protein>
<feature type="coiled-coil region" evidence="1">
    <location>
        <begin position="759"/>
        <end position="939"/>
    </location>
</feature>
<dbReference type="VEuPathDB" id="FungiDB:ACJ73_02917"/>
<name>A0A1J9RCK3_9EURO</name>
<evidence type="ECO:0000313" key="3">
    <source>
        <dbReference type="EMBL" id="OJD25716.1"/>
    </source>
</evidence>
<feature type="compositionally biased region" description="Polar residues" evidence="2">
    <location>
        <begin position="188"/>
        <end position="211"/>
    </location>
</feature>
<feature type="coiled-coil region" evidence="1">
    <location>
        <begin position="605"/>
        <end position="721"/>
    </location>
</feature>
<evidence type="ECO:0000256" key="1">
    <source>
        <dbReference type="SAM" id="Coils"/>
    </source>
</evidence>
<gene>
    <name evidence="3" type="ORF">ACJ73_02917</name>
</gene>
<dbReference type="STRING" id="1658174.A0A1J9RCK3"/>
<proteinExistence type="predicted"/>
<dbReference type="Proteomes" id="UP000242791">
    <property type="component" value="Unassembled WGS sequence"/>
</dbReference>